<protein>
    <recommendedName>
        <fullName evidence="2">ribonucleoside-diphosphate reductase</fullName>
        <ecNumber evidence="2">1.17.4.1</ecNumber>
    </recommendedName>
</protein>
<evidence type="ECO:0000256" key="3">
    <source>
        <dbReference type="ARBA" id="ARBA00022533"/>
    </source>
</evidence>
<organism evidence="10">
    <name type="scientific">viral metagenome</name>
    <dbReference type="NCBI Taxonomy" id="1070528"/>
    <lineage>
        <taxon>unclassified sequences</taxon>
        <taxon>metagenomes</taxon>
        <taxon>organismal metagenomes</taxon>
    </lineage>
</organism>
<name>A0A6C0EL98_9ZZZZ</name>
<comment type="similarity">
    <text evidence="1">Belongs to the ribonucleoside diphosphate reductase large chain family.</text>
</comment>
<dbReference type="Gene3D" id="3.40.30.10">
    <property type="entry name" value="Glutaredoxin"/>
    <property type="match status" value="1"/>
</dbReference>
<feature type="domain" description="ATP-cone" evidence="9">
    <location>
        <begin position="1"/>
        <end position="93"/>
    </location>
</feature>
<dbReference type="EMBL" id="MN738872">
    <property type="protein sequence ID" value="QHT29213.1"/>
    <property type="molecule type" value="Genomic_DNA"/>
</dbReference>
<reference evidence="10" key="1">
    <citation type="journal article" date="2020" name="Nature">
        <title>Giant virus diversity and host interactions through global metagenomics.</title>
        <authorList>
            <person name="Schulz F."/>
            <person name="Roux S."/>
            <person name="Paez-Espino D."/>
            <person name="Jungbluth S."/>
            <person name="Walsh D.A."/>
            <person name="Denef V.J."/>
            <person name="McMahon K.D."/>
            <person name="Konstantinidis K.T."/>
            <person name="Eloe-Fadrosh E.A."/>
            <person name="Kyrpides N.C."/>
            <person name="Woyke T."/>
        </authorList>
    </citation>
    <scope>NUCLEOTIDE SEQUENCE</scope>
    <source>
        <strain evidence="10">GVMAG-M-3300001351-8</strain>
    </source>
</reference>
<dbReference type="PROSITE" id="PS51161">
    <property type="entry name" value="ATP_CONE"/>
    <property type="match status" value="1"/>
</dbReference>
<dbReference type="Pfam" id="PF03477">
    <property type="entry name" value="ATP-cone"/>
    <property type="match status" value="1"/>
</dbReference>
<evidence type="ECO:0000256" key="2">
    <source>
        <dbReference type="ARBA" id="ARBA00012274"/>
    </source>
</evidence>
<dbReference type="PROSITE" id="PS00089">
    <property type="entry name" value="RIBORED_LARGE"/>
    <property type="match status" value="1"/>
</dbReference>
<sequence>MNVKKRNGSYQKVSFDKILWRLQSLSDKEPKLEGIDIIPISQKVISQLYSGIETFKLDELAAQICASQITAHPEYGVLGSRLIISNNQKLTSPSYSETAYILYNNKDKFGEHNPLISNDIYTIILDNKEKLNSAINYENDFLFDYFGFKTLEKAYLININGVIIERIQHLIMRVSLGIHGNNIEKVLETYHYMSQKHFIHATPTLFHSGTEYPQLLSCFLLGMEDSVDGIYKCLSDCAKISKWAGGIGVWAHSIRSYNSYIKSTNGKSNGVLPMLKVFNSVAKHINQSGKRNGSIALYLSAWHADIEKFLDAKKNHGDEEARARDLFYALWLSDLFMERVRNNGMWTLMCPNQAKGLNDTYGDEFVKLYTQYENDPKYVIKKIKAVDLWEKIIISQIETGTPYILYKDACNKKSNQQNLGTIKSSNLCTEIIEYSDEKQYACCTLGSIGLPSFIEPYDYSTIETVTVFTNPDCKFCKYAKTYLKNLNINYTELDFIEKRSILDEMMPPNIDIKTVPQIFIKYKLGAKDPGAKDSRTKDPGTKESGTKESYVGGFDDLMMTFKSTFNFKKLYKTVRILTYNLNRIIDINHYPVPETRYSNKLHRPIGLGVQGLADVYFQMCVPFDSEGASLLNKQIFATIYYASLEESLSICKVRKETMVNIKELRKKINTPYVKANEYTENIRNIYKWKTGSPKTVMDNAAIEEKKLIELENSILCVDEELYKNSDLVEREDKYLGSYSSFEGSPLSKGLFQFDMWDKQPLERVPEIEFDWDSLRNEIIENGIRNSLLVAPMPTASTSQILGNNECIEPITSNIFSRSVLAGTFVVVNKYLLNDLIKLELWDDALKNRIIQAGGTVQNIEIIPDSIKKLYKTAWDISQKVIIDQSADRGIYVCQSQSLNLFLKNPDFNKLSSMHMYAFSKGLKTGMYYLRTKSVARAQQFTIEPDKQSDCEMCSA</sequence>
<dbReference type="InterPro" id="IPR013346">
    <property type="entry name" value="NrdE_NrdA_C"/>
</dbReference>
<dbReference type="Pfam" id="PF00317">
    <property type="entry name" value="Ribonuc_red_lgN"/>
    <property type="match status" value="1"/>
</dbReference>
<keyword evidence="6" id="KW-0560">Oxidoreductase</keyword>
<accession>A0A6C0EL98</accession>
<dbReference type="SUPFAM" id="SSF48168">
    <property type="entry name" value="R1 subunit of ribonucleotide reductase, N-terminal domain"/>
    <property type="match status" value="1"/>
</dbReference>
<evidence type="ECO:0000256" key="7">
    <source>
        <dbReference type="ARBA" id="ARBA00023116"/>
    </source>
</evidence>
<evidence type="ECO:0000259" key="9">
    <source>
        <dbReference type="PROSITE" id="PS51161"/>
    </source>
</evidence>
<dbReference type="PROSITE" id="PS51354">
    <property type="entry name" value="GLUTAREDOXIN_2"/>
    <property type="match status" value="1"/>
</dbReference>
<feature type="region of interest" description="Disordered" evidence="8">
    <location>
        <begin position="527"/>
        <end position="547"/>
    </location>
</feature>
<dbReference type="UniPathway" id="UPA00326"/>
<dbReference type="CDD" id="cd01679">
    <property type="entry name" value="RNR_I"/>
    <property type="match status" value="1"/>
</dbReference>
<evidence type="ECO:0000313" key="10">
    <source>
        <dbReference type="EMBL" id="QHT29213.1"/>
    </source>
</evidence>
<dbReference type="PANTHER" id="PTHR11573:SF6">
    <property type="entry name" value="RIBONUCLEOSIDE-DIPHOSPHATE REDUCTASE LARGE SUBUNIT"/>
    <property type="match status" value="1"/>
</dbReference>
<dbReference type="AlphaFoldDB" id="A0A6C0EL98"/>
<keyword evidence="4" id="KW-0547">Nucleotide-binding</keyword>
<keyword evidence="5" id="KW-0067">ATP-binding</keyword>
<proteinExistence type="inferred from homology"/>
<dbReference type="NCBIfam" id="TIGR02506">
    <property type="entry name" value="NrdE_NrdA"/>
    <property type="match status" value="1"/>
</dbReference>
<dbReference type="GO" id="GO:0005524">
    <property type="term" value="F:ATP binding"/>
    <property type="evidence" value="ECO:0007669"/>
    <property type="project" value="UniProtKB-KW"/>
</dbReference>
<dbReference type="SUPFAM" id="SSF51998">
    <property type="entry name" value="PFL-like glycyl radical enzymes"/>
    <property type="match status" value="3"/>
</dbReference>
<dbReference type="Pfam" id="PF02867">
    <property type="entry name" value="Ribonuc_red_lgC"/>
    <property type="match status" value="2"/>
</dbReference>
<dbReference type="InterPro" id="IPR008926">
    <property type="entry name" value="RNR_R1-su_N"/>
</dbReference>
<dbReference type="InterPro" id="IPR000788">
    <property type="entry name" value="RNR_lg_C"/>
</dbReference>
<evidence type="ECO:0000256" key="8">
    <source>
        <dbReference type="SAM" id="MobiDB-lite"/>
    </source>
</evidence>
<dbReference type="Gene3D" id="3.20.70.20">
    <property type="match status" value="1"/>
</dbReference>
<evidence type="ECO:0000256" key="4">
    <source>
        <dbReference type="ARBA" id="ARBA00022741"/>
    </source>
</evidence>
<dbReference type="InterPro" id="IPR013509">
    <property type="entry name" value="RNR_lsu_N"/>
</dbReference>
<feature type="compositionally biased region" description="Basic and acidic residues" evidence="8">
    <location>
        <begin position="527"/>
        <end position="546"/>
    </location>
</feature>
<dbReference type="InterPro" id="IPR039718">
    <property type="entry name" value="Rrm1"/>
</dbReference>
<dbReference type="GO" id="GO:0009263">
    <property type="term" value="P:deoxyribonucleotide biosynthetic process"/>
    <property type="evidence" value="ECO:0007669"/>
    <property type="project" value="UniProtKB-KW"/>
</dbReference>
<keyword evidence="3" id="KW-0021">Allosteric enzyme</keyword>
<evidence type="ECO:0000256" key="6">
    <source>
        <dbReference type="ARBA" id="ARBA00023002"/>
    </source>
</evidence>
<dbReference type="EC" id="1.17.4.1" evidence="2"/>
<keyword evidence="7" id="KW-0215">Deoxyribonucleotide synthesis</keyword>
<dbReference type="InterPro" id="IPR005144">
    <property type="entry name" value="ATP-cone_dom"/>
</dbReference>
<dbReference type="PANTHER" id="PTHR11573">
    <property type="entry name" value="RIBONUCLEOSIDE-DIPHOSPHATE REDUCTASE LARGE CHAIN"/>
    <property type="match status" value="1"/>
</dbReference>
<evidence type="ECO:0000256" key="5">
    <source>
        <dbReference type="ARBA" id="ARBA00022840"/>
    </source>
</evidence>
<evidence type="ECO:0000256" key="1">
    <source>
        <dbReference type="ARBA" id="ARBA00010406"/>
    </source>
</evidence>
<dbReference type="GO" id="GO:0004748">
    <property type="term" value="F:ribonucleoside-diphosphate reductase activity, thioredoxin disulfide as acceptor"/>
    <property type="evidence" value="ECO:0007669"/>
    <property type="project" value="UniProtKB-EC"/>
</dbReference>
<dbReference type="PRINTS" id="PR01183">
    <property type="entry name" value="RIBORDTASEM1"/>
</dbReference>
<dbReference type="GO" id="GO:0005971">
    <property type="term" value="C:ribonucleoside-diphosphate reductase complex"/>
    <property type="evidence" value="ECO:0007669"/>
    <property type="project" value="TreeGrafter"/>
</dbReference>